<feature type="domain" description="Carboxyltransferase" evidence="4">
    <location>
        <begin position="6"/>
        <end position="215"/>
    </location>
</feature>
<evidence type="ECO:0000313" key="6">
    <source>
        <dbReference type="Proteomes" id="UP000251692"/>
    </source>
</evidence>
<sequence>MNLDYLQIYPLGDAAIVVQFGDDINLATYTRVQNFAHYLECHPFTGLIEYVPAYTTVTIYYNPVALSRQGRQDPYAHVLIILQNALLLCSVATQTYTSREVIIPVCYGGDYGPDLAFVARHNQLTPEEVISVHTSGSYQVYMIGFAPGFPYLGGLDEQIATPRKETPRAVIPAGSVGIAGKQTGIYSIETPGGWQLIGRTPLLLFNPSIKQPSLLQAGDRVKFAAITPKEFLQRKEQQHEY</sequence>
<dbReference type="NCBIfam" id="TIGR00370">
    <property type="entry name" value="5-oxoprolinase subunit PxpB"/>
    <property type="match status" value="1"/>
</dbReference>
<keyword evidence="1" id="KW-0547">Nucleotide-binding</keyword>
<dbReference type="EMBL" id="QMDV01000002">
    <property type="protein sequence ID" value="RAU83455.1"/>
    <property type="molecule type" value="Genomic_DNA"/>
</dbReference>
<dbReference type="InterPro" id="IPR003833">
    <property type="entry name" value="CT_C_D"/>
</dbReference>
<evidence type="ECO:0000256" key="2">
    <source>
        <dbReference type="ARBA" id="ARBA00022801"/>
    </source>
</evidence>
<evidence type="ECO:0000256" key="3">
    <source>
        <dbReference type="ARBA" id="ARBA00022840"/>
    </source>
</evidence>
<reference evidence="5 6" key="2">
    <citation type="submission" date="2018-07" db="EMBL/GenBank/DDBJ databases">
        <title>Pontibacter sp. 2b14 genomic sequence and assembly.</title>
        <authorList>
            <person name="Du Z.-J."/>
        </authorList>
    </citation>
    <scope>NUCLEOTIDE SEQUENCE [LARGE SCALE GENOMIC DNA]</scope>
    <source>
        <strain evidence="5 6">2b14</strain>
    </source>
</reference>
<dbReference type="PANTHER" id="PTHR34698">
    <property type="entry name" value="5-OXOPROLINASE SUBUNIT B"/>
    <property type="match status" value="1"/>
</dbReference>
<name>A0A364RGS0_9BACT</name>
<dbReference type="PANTHER" id="PTHR34698:SF2">
    <property type="entry name" value="5-OXOPROLINASE SUBUNIT B"/>
    <property type="match status" value="1"/>
</dbReference>
<dbReference type="InterPro" id="IPR010016">
    <property type="entry name" value="PxpB"/>
</dbReference>
<dbReference type="GO" id="GO:0016787">
    <property type="term" value="F:hydrolase activity"/>
    <property type="evidence" value="ECO:0007669"/>
    <property type="project" value="UniProtKB-KW"/>
</dbReference>
<dbReference type="SUPFAM" id="SSF160467">
    <property type="entry name" value="PH0987 N-terminal domain-like"/>
    <property type="match status" value="1"/>
</dbReference>
<dbReference type="OrthoDB" id="9778567at2"/>
<keyword evidence="2" id="KW-0378">Hydrolase</keyword>
<dbReference type="SUPFAM" id="SSF50891">
    <property type="entry name" value="Cyclophilin-like"/>
    <property type="match status" value="1"/>
</dbReference>
<accession>A0A364RGS0</accession>
<evidence type="ECO:0000256" key="1">
    <source>
        <dbReference type="ARBA" id="ARBA00022741"/>
    </source>
</evidence>
<dbReference type="Gene3D" id="2.40.100.10">
    <property type="entry name" value="Cyclophilin-like"/>
    <property type="match status" value="1"/>
</dbReference>
<dbReference type="AlphaFoldDB" id="A0A364RGS0"/>
<dbReference type="Proteomes" id="UP000251692">
    <property type="component" value="Unassembled WGS sequence"/>
</dbReference>
<keyword evidence="6" id="KW-1185">Reference proteome</keyword>
<dbReference type="InterPro" id="IPR029000">
    <property type="entry name" value="Cyclophilin-like_dom_sf"/>
</dbReference>
<comment type="caution">
    <text evidence="5">The sequence shown here is derived from an EMBL/GenBank/DDBJ whole genome shotgun (WGS) entry which is preliminary data.</text>
</comment>
<organism evidence="5 6">
    <name type="scientific">Pontibacter arcticus</name>
    <dbReference type="NCBI Taxonomy" id="2080288"/>
    <lineage>
        <taxon>Bacteria</taxon>
        <taxon>Pseudomonadati</taxon>
        <taxon>Bacteroidota</taxon>
        <taxon>Cytophagia</taxon>
        <taxon>Cytophagales</taxon>
        <taxon>Hymenobacteraceae</taxon>
        <taxon>Pontibacter</taxon>
    </lineage>
</organism>
<dbReference type="SMART" id="SM00796">
    <property type="entry name" value="AHS1"/>
    <property type="match status" value="1"/>
</dbReference>
<dbReference type="GO" id="GO:0005524">
    <property type="term" value="F:ATP binding"/>
    <property type="evidence" value="ECO:0007669"/>
    <property type="project" value="UniProtKB-KW"/>
</dbReference>
<reference evidence="5 6" key="1">
    <citation type="submission" date="2018-06" db="EMBL/GenBank/DDBJ databases">
        <authorList>
            <person name="Liu Z.-W."/>
        </authorList>
    </citation>
    <scope>NUCLEOTIDE SEQUENCE [LARGE SCALE GENOMIC DNA]</scope>
    <source>
        <strain evidence="5 6">2b14</strain>
    </source>
</reference>
<evidence type="ECO:0000313" key="5">
    <source>
        <dbReference type="EMBL" id="RAU83455.1"/>
    </source>
</evidence>
<keyword evidence="3" id="KW-0067">ATP-binding</keyword>
<proteinExistence type="predicted"/>
<gene>
    <name evidence="5" type="ORF">DP923_06730</name>
</gene>
<dbReference type="Gene3D" id="3.30.1360.40">
    <property type="match status" value="1"/>
</dbReference>
<dbReference type="Pfam" id="PF02682">
    <property type="entry name" value="CT_C_D"/>
    <property type="match status" value="1"/>
</dbReference>
<protein>
    <submittedName>
        <fullName evidence="5">Kinase inhibitor</fullName>
    </submittedName>
</protein>
<evidence type="ECO:0000259" key="4">
    <source>
        <dbReference type="SMART" id="SM00796"/>
    </source>
</evidence>